<accession>A0A0D7AK62</accession>
<dbReference type="PANTHER" id="PTHR13155:SF1">
    <property type="entry name" value="A-KINASE ANCHOR PROTEIN 10, MITOCHONDRIAL"/>
    <property type="match status" value="1"/>
</dbReference>
<name>A0A0D7AK62_9AGAR</name>
<feature type="transmembrane region" description="Helical" evidence="2">
    <location>
        <begin position="327"/>
        <end position="345"/>
    </location>
</feature>
<dbReference type="InterPro" id="IPR036305">
    <property type="entry name" value="RGS_sf"/>
</dbReference>
<dbReference type="GO" id="GO:0008104">
    <property type="term" value="P:intracellular protein localization"/>
    <property type="evidence" value="ECO:0007669"/>
    <property type="project" value="TreeGrafter"/>
</dbReference>
<evidence type="ECO:0000259" key="3">
    <source>
        <dbReference type="PROSITE" id="PS50132"/>
    </source>
</evidence>
<dbReference type="GO" id="GO:0005886">
    <property type="term" value="C:plasma membrane"/>
    <property type="evidence" value="ECO:0007669"/>
    <property type="project" value="TreeGrafter"/>
</dbReference>
<dbReference type="InterPro" id="IPR052246">
    <property type="entry name" value="Cell_Polariz_PKAAnc"/>
</dbReference>
<dbReference type="AlphaFoldDB" id="A0A0D7AK62"/>
<keyword evidence="5" id="KW-1185">Reference proteome</keyword>
<proteinExistence type="predicted"/>
<dbReference type="EMBL" id="KN881645">
    <property type="protein sequence ID" value="KIY52159.1"/>
    <property type="molecule type" value="Genomic_DNA"/>
</dbReference>
<dbReference type="OrthoDB" id="5584247at2759"/>
<dbReference type="Proteomes" id="UP000054144">
    <property type="component" value="Unassembled WGS sequence"/>
</dbReference>
<dbReference type="PROSITE" id="PS50132">
    <property type="entry name" value="RGS"/>
    <property type="match status" value="2"/>
</dbReference>
<evidence type="ECO:0000313" key="5">
    <source>
        <dbReference type="Proteomes" id="UP000054144"/>
    </source>
</evidence>
<keyword evidence="2" id="KW-0472">Membrane</keyword>
<feature type="region of interest" description="Disordered" evidence="1">
    <location>
        <begin position="128"/>
        <end position="170"/>
    </location>
</feature>
<dbReference type="PANTHER" id="PTHR13155">
    <property type="entry name" value="A-KINASE ANCHOR PROTEINS"/>
    <property type="match status" value="1"/>
</dbReference>
<dbReference type="SMART" id="SM00315">
    <property type="entry name" value="RGS"/>
    <property type="match status" value="1"/>
</dbReference>
<evidence type="ECO:0000313" key="4">
    <source>
        <dbReference type="EMBL" id="KIY52159.1"/>
    </source>
</evidence>
<dbReference type="Gene3D" id="1.10.167.10">
    <property type="entry name" value="Regulator of G-protein Signalling 4, domain 2"/>
    <property type="match status" value="1"/>
</dbReference>
<feature type="transmembrane region" description="Helical" evidence="2">
    <location>
        <begin position="298"/>
        <end position="320"/>
    </location>
</feature>
<evidence type="ECO:0000256" key="2">
    <source>
        <dbReference type="SAM" id="Phobius"/>
    </source>
</evidence>
<feature type="transmembrane region" description="Helical" evidence="2">
    <location>
        <begin position="380"/>
        <end position="401"/>
    </location>
</feature>
<feature type="domain" description="RGS" evidence="3">
    <location>
        <begin position="25"/>
        <end position="83"/>
    </location>
</feature>
<evidence type="ECO:0000256" key="1">
    <source>
        <dbReference type="SAM" id="MobiDB-lite"/>
    </source>
</evidence>
<keyword evidence="2" id="KW-0812">Transmembrane</keyword>
<dbReference type="InterPro" id="IPR016137">
    <property type="entry name" value="RGS"/>
</dbReference>
<organism evidence="4 5">
    <name type="scientific">Fistulina hepatica ATCC 64428</name>
    <dbReference type="NCBI Taxonomy" id="1128425"/>
    <lineage>
        <taxon>Eukaryota</taxon>
        <taxon>Fungi</taxon>
        <taxon>Dikarya</taxon>
        <taxon>Basidiomycota</taxon>
        <taxon>Agaricomycotina</taxon>
        <taxon>Agaricomycetes</taxon>
        <taxon>Agaricomycetidae</taxon>
        <taxon>Agaricales</taxon>
        <taxon>Fistulinaceae</taxon>
        <taxon>Fistulina</taxon>
    </lineage>
</organism>
<dbReference type="SUPFAM" id="SSF48097">
    <property type="entry name" value="Regulator of G-protein signaling, RGS"/>
    <property type="match status" value="1"/>
</dbReference>
<reference evidence="4 5" key="1">
    <citation type="journal article" date="2015" name="Fungal Genet. Biol.">
        <title>Evolution of novel wood decay mechanisms in Agaricales revealed by the genome sequences of Fistulina hepatica and Cylindrobasidium torrendii.</title>
        <authorList>
            <person name="Floudas D."/>
            <person name="Held B.W."/>
            <person name="Riley R."/>
            <person name="Nagy L.G."/>
            <person name="Koehler G."/>
            <person name="Ransdell A.S."/>
            <person name="Younus H."/>
            <person name="Chow J."/>
            <person name="Chiniquy J."/>
            <person name="Lipzen A."/>
            <person name="Tritt A."/>
            <person name="Sun H."/>
            <person name="Haridas S."/>
            <person name="LaButti K."/>
            <person name="Ohm R.A."/>
            <person name="Kues U."/>
            <person name="Blanchette R.A."/>
            <person name="Grigoriev I.V."/>
            <person name="Minto R.E."/>
            <person name="Hibbett D.S."/>
        </authorList>
    </citation>
    <scope>NUCLEOTIDE SEQUENCE [LARGE SCALE GENOMIC DNA]</scope>
    <source>
        <strain evidence="4 5">ATCC 64428</strain>
    </source>
</reference>
<feature type="compositionally biased region" description="Polar residues" evidence="1">
    <location>
        <begin position="152"/>
        <end position="170"/>
    </location>
</feature>
<feature type="domain" description="RGS" evidence="3">
    <location>
        <begin position="196"/>
        <end position="290"/>
    </location>
</feature>
<keyword evidence="2" id="KW-1133">Transmembrane helix</keyword>
<sequence>MATGEKRHEDWATSRANRLPTFQEVLSRRTRPPVDLFMFYLFLQREGAEDILDFWLDVQQHENLCRAYFKDVRKSGRAIKEEWPEYWDYARRRGSIYGTVVGLNEKRSTASTGEMLSDAEKQRLAAAGGDGYGRVSPGPLPDTAPLSDHTRVASSSPAEPARSTTPFSLSGRTPTLFNIRRASRAPTVIPRTAAITRQDLIASAERIFYRYLSPNNTINSTENHEIYLPPALRIHSFPLSPSQEPQTKIDQALMAQIPDMFHSQKEYCFRAMEQDAFPRFLRAKAFGNVTPVSALVRLIMGLIVLWIGLAVAFSLVFLDVKPKSKRFFLFLPFTVSMLCLVSHQYELDPILVFLMQSETTPFRTLRIREPYVKKLLLGRAIWVSVLVAAFSTALTMIFWAVPGHRL</sequence>
<protein>
    <recommendedName>
        <fullName evidence="3">RGS domain-containing protein</fullName>
    </recommendedName>
</protein>
<dbReference type="InterPro" id="IPR044926">
    <property type="entry name" value="RGS_subdomain_2"/>
</dbReference>
<gene>
    <name evidence="4" type="ORF">FISHEDRAFT_63919</name>
</gene>